<feature type="domain" description="M23ase beta-sheet core" evidence="2">
    <location>
        <begin position="244"/>
        <end position="340"/>
    </location>
</feature>
<evidence type="ECO:0000259" key="2">
    <source>
        <dbReference type="Pfam" id="PF01551"/>
    </source>
</evidence>
<dbReference type="GO" id="GO:0016787">
    <property type="term" value="F:hydrolase activity"/>
    <property type="evidence" value="ECO:0007669"/>
    <property type="project" value="UniProtKB-KW"/>
</dbReference>
<keyword evidence="4" id="KW-1185">Reference proteome</keyword>
<organism evidence="3 4">
    <name type="scientific">Hymenobacter bucti</name>
    <dbReference type="NCBI Taxonomy" id="1844114"/>
    <lineage>
        <taxon>Bacteria</taxon>
        <taxon>Pseudomonadati</taxon>
        <taxon>Bacteroidota</taxon>
        <taxon>Cytophagia</taxon>
        <taxon>Cytophagales</taxon>
        <taxon>Hymenobacteraceae</taxon>
        <taxon>Hymenobacter</taxon>
    </lineage>
</organism>
<dbReference type="RefSeq" id="WP_382316181.1">
    <property type="nucleotide sequence ID" value="NZ_JBHUFD010000007.1"/>
</dbReference>
<dbReference type="Proteomes" id="UP001597197">
    <property type="component" value="Unassembled WGS sequence"/>
</dbReference>
<dbReference type="InterPro" id="IPR011055">
    <property type="entry name" value="Dup_hybrid_motif"/>
</dbReference>
<dbReference type="InterPro" id="IPR050570">
    <property type="entry name" value="Cell_wall_metabolism_enzyme"/>
</dbReference>
<name>A0ABW4QYE1_9BACT</name>
<keyword evidence="1" id="KW-0812">Transmembrane</keyword>
<proteinExistence type="predicted"/>
<sequence>MAYSILILCRKWWQLILGSFGLVMSSLVTVAQVAQAPVEVRVPVTPQPVRGSDGLLHVAYELHLTNYYQSTGPLRLKQVNVLANETALVLADFSAAQLNGLLAHPAEKPDTAGVPLEAGKRVVLFLWLTLSADRPRPQFLRHQLVFTTSTGVRQLVDGVRTPLEAASPVRLGAPLRAGPWLAHEGPGNPHSHHWTGVVVVNGQTTIPQRYAIDFFGLTPAGHGVRRVSLDQLKTSTHVDWVGFGAEVLAVADGVVRDARDGEPNQPVMVSPPSPVDLTERTLMGNFVVLEIAPHTFVHYAHLQPGSVVVKVGERVRQGAVLGRLGQSGSANAPHLHFLVSNSTAFEESEGLPFVFESFDNLGSATLRQVLDQAALVPIGPAFQKSCRQQLPLDDSVVRFK</sequence>
<evidence type="ECO:0000313" key="3">
    <source>
        <dbReference type="EMBL" id="MFD1874404.1"/>
    </source>
</evidence>
<dbReference type="PANTHER" id="PTHR21666:SF270">
    <property type="entry name" value="MUREIN HYDROLASE ACTIVATOR ENVC"/>
    <property type="match status" value="1"/>
</dbReference>
<dbReference type="CDD" id="cd12797">
    <property type="entry name" value="M23_peptidase"/>
    <property type="match status" value="1"/>
</dbReference>
<dbReference type="Pfam" id="PF01551">
    <property type="entry name" value="Peptidase_M23"/>
    <property type="match status" value="1"/>
</dbReference>
<dbReference type="Gene3D" id="2.70.70.10">
    <property type="entry name" value="Glucose Permease (Domain IIA)"/>
    <property type="match status" value="1"/>
</dbReference>
<keyword evidence="1" id="KW-0472">Membrane</keyword>
<gene>
    <name evidence="3" type="ORF">ACFSDX_18310</name>
</gene>
<dbReference type="EMBL" id="JBHUFD010000007">
    <property type="protein sequence ID" value="MFD1874404.1"/>
    <property type="molecule type" value="Genomic_DNA"/>
</dbReference>
<protein>
    <submittedName>
        <fullName evidence="3">M23 family metallopeptidase</fullName>
        <ecNumber evidence="3">3.4.-.-</ecNumber>
    </submittedName>
</protein>
<comment type="caution">
    <text evidence="3">The sequence shown here is derived from an EMBL/GenBank/DDBJ whole genome shotgun (WGS) entry which is preliminary data.</text>
</comment>
<accession>A0ABW4QYE1</accession>
<keyword evidence="3" id="KW-0378">Hydrolase</keyword>
<dbReference type="InterPro" id="IPR016047">
    <property type="entry name" value="M23ase_b-sheet_dom"/>
</dbReference>
<dbReference type="SUPFAM" id="SSF51261">
    <property type="entry name" value="Duplicated hybrid motif"/>
    <property type="match status" value="1"/>
</dbReference>
<reference evidence="4" key="1">
    <citation type="journal article" date="2019" name="Int. J. Syst. Evol. Microbiol.">
        <title>The Global Catalogue of Microorganisms (GCM) 10K type strain sequencing project: providing services to taxonomists for standard genome sequencing and annotation.</title>
        <authorList>
            <consortium name="The Broad Institute Genomics Platform"/>
            <consortium name="The Broad Institute Genome Sequencing Center for Infectious Disease"/>
            <person name="Wu L."/>
            <person name="Ma J."/>
        </authorList>
    </citation>
    <scope>NUCLEOTIDE SEQUENCE [LARGE SCALE GENOMIC DNA]</scope>
    <source>
        <strain evidence="4">CGMCC 1.15795</strain>
    </source>
</reference>
<evidence type="ECO:0000256" key="1">
    <source>
        <dbReference type="SAM" id="Phobius"/>
    </source>
</evidence>
<dbReference type="EC" id="3.4.-.-" evidence="3"/>
<feature type="transmembrane region" description="Helical" evidence="1">
    <location>
        <begin position="12"/>
        <end position="34"/>
    </location>
</feature>
<keyword evidence="1" id="KW-1133">Transmembrane helix</keyword>
<evidence type="ECO:0000313" key="4">
    <source>
        <dbReference type="Proteomes" id="UP001597197"/>
    </source>
</evidence>
<dbReference type="PANTHER" id="PTHR21666">
    <property type="entry name" value="PEPTIDASE-RELATED"/>
    <property type="match status" value="1"/>
</dbReference>